<dbReference type="PROSITE" id="PS50041">
    <property type="entry name" value="C_TYPE_LECTIN_2"/>
    <property type="match status" value="1"/>
</dbReference>
<dbReference type="CDD" id="cd00037">
    <property type="entry name" value="CLECT"/>
    <property type="match status" value="1"/>
</dbReference>
<accession>A0A0H4SZC2</accession>
<feature type="signal peptide" evidence="1">
    <location>
        <begin position="1"/>
        <end position="15"/>
    </location>
</feature>
<evidence type="ECO:0000256" key="1">
    <source>
        <dbReference type="SAM" id="SignalP"/>
    </source>
</evidence>
<protein>
    <submittedName>
        <fullName evidence="3">BLL5</fullName>
    </submittedName>
</protein>
<organism evidence="3">
    <name type="scientific">Spodoptera exigua</name>
    <name type="common">Beet armyworm</name>
    <name type="synonym">Noctua fulgens</name>
    <dbReference type="NCBI Taxonomy" id="7107"/>
    <lineage>
        <taxon>Eukaryota</taxon>
        <taxon>Metazoa</taxon>
        <taxon>Ecdysozoa</taxon>
        <taxon>Arthropoda</taxon>
        <taxon>Hexapoda</taxon>
        <taxon>Insecta</taxon>
        <taxon>Pterygota</taxon>
        <taxon>Neoptera</taxon>
        <taxon>Endopterygota</taxon>
        <taxon>Lepidoptera</taxon>
        <taxon>Glossata</taxon>
        <taxon>Ditrysia</taxon>
        <taxon>Noctuoidea</taxon>
        <taxon>Noctuidae</taxon>
        <taxon>Amphipyrinae</taxon>
        <taxon>Spodoptera</taxon>
    </lineage>
</organism>
<feature type="chain" id="PRO_5012068179" evidence="1">
    <location>
        <begin position="16"/>
        <end position="195"/>
    </location>
</feature>
<dbReference type="Pfam" id="PF00059">
    <property type="entry name" value="Lectin_C"/>
    <property type="match status" value="1"/>
</dbReference>
<dbReference type="InterPro" id="IPR016187">
    <property type="entry name" value="CTDL_fold"/>
</dbReference>
<dbReference type="InterPro" id="IPR001304">
    <property type="entry name" value="C-type_lectin-like"/>
</dbReference>
<sequence length="195" mass="22743">MMKLIYLMLLPVVLAKSYERKEFVQKFTFHRIPATFDEAKRICKHEGGNLAVVTSREAENEMLALWKRSGPVVNPSHGLNAQAFIGIELTSKGWQTTFGDRPPYLNWSLNWWGRRQPDSPTIQKCGSLLKQGGMDDVHCYYKLAFFCENWKAQNTDRRNFSNKYSLHSVFCGFLKDFFSNNINFFVSYIVFHEFC</sequence>
<dbReference type="Gene3D" id="3.10.100.10">
    <property type="entry name" value="Mannose-Binding Protein A, subunit A"/>
    <property type="match status" value="1"/>
</dbReference>
<feature type="domain" description="C-type lectin" evidence="2">
    <location>
        <begin position="27"/>
        <end position="148"/>
    </location>
</feature>
<keyword evidence="1" id="KW-0732">Signal</keyword>
<name>A0A0H4SZC2_SPOEX</name>
<reference evidence="3" key="1">
    <citation type="submission" date="2015-01" db="EMBL/GenBank/DDBJ databases">
        <title>Acquisition and domestication of bracovirus genes by Lepidoptera.</title>
        <authorList>
            <person name="Gasmi L."/>
            <person name="Jakubowska A.K."/>
            <person name="Herrero S."/>
        </authorList>
    </citation>
    <scope>NUCLEOTIDE SEQUENCE</scope>
</reference>
<dbReference type="SUPFAM" id="SSF56436">
    <property type="entry name" value="C-type lectin-like"/>
    <property type="match status" value="1"/>
</dbReference>
<evidence type="ECO:0000313" key="3">
    <source>
        <dbReference type="EMBL" id="AKP99427.1"/>
    </source>
</evidence>
<proteinExistence type="evidence at transcript level"/>
<dbReference type="EMBL" id="KP406773">
    <property type="protein sequence ID" value="AKP99427.1"/>
    <property type="molecule type" value="mRNA"/>
</dbReference>
<dbReference type="InterPro" id="IPR016186">
    <property type="entry name" value="C-type_lectin-like/link_sf"/>
</dbReference>
<evidence type="ECO:0000259" key="2">
    <source>
        <dbReference type="PROSITE" id="PS50041"/>
    </source>
</evidence>
<dbReference type="SMART" id="SM00034">
    <property type="entry name" value="CLECT"/>
    <property type="match status" value="1"/>
</dbReference>
<gene>
    <name evidence="3" type="primary">BLL5</name>
</gene>
<dbReference type="AlphaFoldDB" id="A0A0H4SZC2"/>